<dbReference type="PANTHER" id="PTHR19372">
    <property type="entry name" value="SULFITE REDUCTASE"/>
    <property type="match status" value="1"/>
</dbReference>
<proteinExistence type="predicted"/>
<gene>
    <name evidence="7" type="ORF">GCM10010994_36990</name>
</gene>
<keyword evidence="2" id="KW-0500">Molybdenum</keyword>
<keyword evidence="8" id="KW-1185">Reference proteome</keyword>
<dbReference type="Pfam" id="PF00174">
    <property type="entry name" value="Oxidored_molyb"/>
    <property type="match status" value="1"/>
</dbReference>
<dbReference type="RefSeq" id="WP_188610646.1">
    <property type="nucleotide sequence ID" value="NZ_BMGG01000006.1"/>
</dbReference>
<dbReference type="GO" id="GO:0008482">
    <property type="term" value="F:sulfite oxidase activity"/>
    <property type="evidence" value="ECO:0007669"/>
    <property type="project" value="TreeGrafter"/>
</dbReference>
<dbReference type="SUPFAM" id="SSF81296">
    <property type="entry name" value="E set domains"/>
    <property type="match status" value="1"/>
</dbReference>
<dbReference type="InterPro" id="IPR008335">
    <property type="entry name" value="Mopterin_OxRdtase_euk"/>
</dbReference>
<dbReference type="PRINTS" id="PR00407">
    <property type="entry name" value="EUMOPTERIN"/>
</dbReference>
<dbReference type="InterPro" id="IPR014756">
    <property type="entry name" value="Ig_E-set"/>
</dbReference>
<evidence type="ECO:0000256" key="4">
    <source>
        <dbReference type="ARBA" id="ARBA00023002"/>
    </source>
</evidence>
<evidence type="ECO:0000313" key="8">
    <source>
        <dbReference type="Proteomes" id="UP000637002"/>
    </source>
</evidence>
<name>A0A916XIT9_9HYPH</name>
<dbReference type="EMBL" id="BMGG01000006">
    <property type="protein sequence ID" value="GGC75152.1"/>
    <property type="molecule type" value="Genomic_DNA"/>
</dbReference>
<evidence type="ECO:0000259" key="5">
    <source>
        <dbReference type="Pfam" id="PF00174"/>
    </source>
</evidence>
<reference evidence="7" key="2">
    <citation type="submission" date="2020-09" db="EMBL/GenBank/DDBJ databases">
        <authorList>
            <person name="Sun Q."/>
            <person name="Zhou Y."/>
        </authorList>
    </citation>
    <scope>NUCLEOTIDE SEQUENCE</scope>
    <source>
        <strain evidence="7">CGMCC 1.12919</strain>
    </source>
</reference>
<feature type="domain" description="Moybdenum cofactor oxidoreductase dimerisation" evidence="6">
    <location>
        <begin position="239"/>
        <end position="336"/>
    </location>
</feature>
<dbReference type="GO" id="GO:0043546">
    <property type="term" value="F:molybdopterin cofactor binding"/>
    <property type="evidence" value="ECO:0007669"/>
    <property type="project" value="TreeGrafter"/>
</dbReference>
<protein>
    <submittedName>
        <fullName evidence="7">Uncharacterized protein</fullName>
    </submittedName>
</protein>
<dbReference type="Pfam" id="PF03404">
    <property type="entry name" value="Mo-co_dimer"/>
    <property type="match status" value="1"/>
</dbReference>
<evidence type="ECO:0000259" key="6">
    <source>
        <dbReference type="Pfam" id="PF03404"/>
    </source>
</evidence>
<dbReference type="GO" id="GO:0030151">
    <property type="term" value="F:molybdenum ion binding"/>
    <property type="evidence" value="ECO:0007669"/>
    <property type="project" value="InterPro"/>
</dbReference>
<dbReference type="PANTHER" id="PTHR19372:SF7">
    <property type="entry name" value="SULFITE OXIDASE, MITOCHONDRIAL"/>
    <property type="match status" value="1"/>
</dbReference>
<dbReference type="Gene3D" id="3.90.420.10">
    <property type="entry name" value="Oxidoreductase, molybdopterin-binding domain"/>
    <property type="match status" value="1"/>
</dbReference>
<comment type="caution">
    <text evidence="7">The sequence shown here is derived from an EMBL/GenBank/DDBJ whole genome shotgun (WGS) entry which is preliminary data.</text>
</comment>
<evidence type="ECO:0000256" key="3">
    <source>
        <dbReference type="ARBA" id="ARBA00022723"/>
    </source>
</evidence>
<evidence type="ECO:0000313" key="7">
    <source>
        <dbReference type="EMBL" id="GGC75152.1"/>
    </source>
</evidence>
<evidence type="ECO:0000256" key="1">
    <source>
        <dbReference type="ARBA" id="ARBA00001924"/>
    </source>
</evidence>
<dbReference type="AlphaFoldDB" id="A0A916XIT9"/>
<dbReference type="Proteomes" id="UP000637002">
    <property type="component" value="Unassembled WGS sequence"/>
</dbReference>
<organism evidence="7 8">
    <name type="scientific">Chelatococcus reniformis</name>
    <dbReference type="NCBI Taxonomy" id="1494448"/>
    <lineage>
        <taxon>Bacteria</taxon>
        <taxon>Pseudomonadati</taxon>
        <taxon>Pseudomonadota</taxon>
        <taxon>Alphaproteobacteria</taxon>
        <taxon>Hyphomicrobiales</taxon>
        <taxon>Chelatococcaceae</taxon>
        <taxon>Chelatococcus</taxon>
    </lineage>
</organism>
<feature type="domain" description="Oxidoreductase molybdopterin-binding" evidence="5">
    <location>
        <begin position="49"/>
        <end position="212"/>
    </location>
</feature>
<dbReference type="InterPro" id="IPR000572">
    <property type="entry name" value="OxRdtase_Mopterin-bd_dom"/>
</dbReference>
<dbReference type="SUPFAM" id="SSF56524">
    <property type="entry name" value="Oxidoreductase molybdopterin-binding domain"/>
    <property type="match status" value="1"/>
</dbReference>
<dbReference type="GO" id="GO:0020037">
    <property type="term" value="F:heme binding"/>
    <property type="evidence" value="ECO:0007669"/>
    <property type="project" value="TreeGrafter"/>
</dbReference>
<keyword evidence="3" id="KW-0479">Metal-binding</keyword>
<sequence length="346" mass="37440">MAMDHLTGPGPRPPRALLDPAAGVREIKLRPHQMAEPVTPAADLFVLAHFGVPRIDAARWSLIINGLVGRAVSLDYDDLLRRPATTVEAVHQCCGSPIEPTVPTRRVANVCWRGVDLAALLDELGVDRRARFLWAYGLDGGAFGGVSCDWFVKDLPLERLAAGDVLLAYELNGAPLPPEHGFPVRLVVPGFYGTNSVKWLWRLHLAADRAESPFTTTFYNDRAVPEAIAAGQPARRPVWAIAPEAVTVSPAPNGEVSVGVPCAIWGWAWSCRGVSGVEVSVDAGASFARAVLEPRREWAWQRFSLTWWPSTRGAVQIQARAFDADGTSQPADGARNAVHSVLVTVT</sequence>
<accession>A0A916XIT9</accession>
<reference evidence="7" key="1">
    <citation type="journal article" date="2014" name="Int. J. Syst. Evol. Microbiol.">
        <title>Complete genome sequence of Corynebacterium casei LMG S-19264T (=DSM 44701T), isolated from a smear-ripened cheese.</title>
        <authorList>
            <consortium name="US DOE Joint Genome Institute (JGI-PGF)"/>
            <person name="Walter F."/>
            <person name="Albersmeier A."/>
            <person name="Kalinowski J."/>
            <person name="Ruckert C."/>
        </authorList>
    </citation>
    <scope>NUCLEOTIDE SEQUENCE</scope>
    <source>
        <strain evidence="7">CGMCC 1.12919</strain>
    </source>
</reference>
<dbReference type="GO" id="GO:0006790">
    <property type="term" value="P:sulfur compound metabolic process"/>
    <property type="evidence" value="ECO:0007669"/>
    <property type="project" value="TreeGrafter"/>
</dbReference>
<evidence type="ECO:0000256" key="2">
    <source>
        <dbReference type="ARBA" id="ARBA00022505"/>
    </source>
</evidence>
<dbReference type="InterPro" id="IPR036374">
    <property type="entry name" value="OxRdtase_Mopterin-bd_sf"/>
</dbReference>
<comment type="cofactor">
    <cofactor evidence="1">
        <name>Mo-molybdopterin</name>
        <dbReference type="ChEBI" id="CHEBI:71302"/>
    </cofactor>
</comment>
<keyword evidence="4" id="KW-0560">Oxidoreductase</keyword>
<dbReference type="InterPro" id="IPR005066">
    <property type="entry name" value="MoCF_OxRdtse_dimer"/>
</dbReference>
<dbReference type="Gene3D" id="2.60.40.650">
    <property type="match status" value="1"/>
</dbReference>